<feature type="region of interest" description="Disordered" evidence="1">
    <location>
        <begin position="58"/>
        <end position="81"/>
    </location>
</feature>
<evidence type="ECO:0000313" key="3">
    <source>
        <dbReference type="Proteomes" id="UP001165121"/>
    </source>
</evidence>
<protein>
    <submittedName>
        <fullName evidence="2">Unnamed protein product</fullName>
    </submittedName>
</protein>
<gene>
    <name evidence="2" type="ORF">Pfra01_002439300</name>
</gene>
<evidence type="ECO:0000313" key="2">
    <source>
        <dbReference type="EMBL" id="GMF57186.1"/>
    </source>
</evidence>
<comment type="caution">
    <text evidence="2">The sequence shown here is derived from an EMBL/GenBank/DDBJ whole genome shotgun (WGS) entry which is preliminary data.</text>
</comment>
<dbReference type="AlphaFoldDB" id="A0A9W6YAS7"/>
<accession>A0A9W6YAS7</accession>
<evidence type="ECO:0000256" key="1">
    <source>
        <dbReference type="SAM" id="MobiDB-lite"/>
    </source>
</evidence>
<name>A0A9W6YAS7_9STRA</name>
<keyword evidence="3" id="KW-1185">Reference proteome</keyword>
<dbReference type="EMBL" id="BSXT01004233">
    <property type="protein sequence ID" value="GMF57186.1"/>
    <property type="molecule type" value="Genomic_DNA"/>
</dbReference>
<reference evidence="2" key="1">
    <citation type="submission" date="2023-04" db="EMBL/GenBank/DDBJ databases">
        <title>Phytophthora fragariaefolia NBRC 109709.</title>
        <authorList>
            <person name="Ichikawa N."/>
            <person name="Sato H."/>
            <person name="Tonouchi N."/>
        </authorList>
    </citation>
    <scope>NUCLEOTIDE SEQUENCE</scope>
    <source>
        <strain evidence="2">NBRC 109709</strain>
    </source>
</reference>
<sequence>MIALIRDDVFWNNLRTKVRLFDPIIETLCALEADNAFVSAVYQRFRWLWYNTVCGVTSPEPEPELSESENESDESDSDEIESTQWQALNDIGVLSDVAAIATPAAPVGNGVAFGGLHKPIVHTQISPLFVLTISKASFARKFRNGGYTCTQTQWR</sequence>
<dbReference type="OrthoDB" id="4951847at2759"/>
<proteinExistence type="predicted"/>
<feature type="compositionally biased region" description="Acidic residues" evidence="1">
    <location>
        <begin position="61"/>
        <end position="81"/>
    </location>
</feature>
<dbReference type="Proteomes" id="UP001165121">
    <property type="component" value="Unassembled WGS sequence"/>
</dbReference>
<organism evidence="2 3">
    <name type="scientific">Phytophthora fragariaefolia</name>
    <dbReference type="NCBI Taxonomy" id="1490495"/>
    <lineage>
        <taxon>Eukaryota</taxon>
        <taxon>Sar</taxon>
        <taxon>Stramenopiles</taxon>
        <taxon>Oomycota</taxon>
        <taxon>Peronosporomycetes</taxon>
        <taxon>Peronosporales</taxon>
        <taxon>Peronosporaceae</taxon>
        <taxon>Phytophthora</taxon>
    </lineage>
</organism>